<dbReference type="Proteomes" id="UP000029868">
    <property type="component" value="Unassembled WGS sequence"/>
</dbReference>
<reference evidence="1 2" key="1">
    <citation type="submission" date="2014-08" db="EMBL/GenBank/DDBJ databases">
        <title>Genomic and Phenotypic Diversity of Colwellia psychrerythraea strains from Disparate Marine Basins.</title>
        <authorList>
            <person name="Techtmann S.M."/>
            <person name="Stelling S.C."/>
            <person name="Utturkar S.M."/>
            <person name="Alshibli N."/>
            <person name="Harris A."/>
            <person name="Brown S.D."/>
            <person name="Hazen T.C."/>
        </authorList>
    </citation>
    <scope>NUCLEOTIDE SEQUENCE [LARGE SCALE GENOMIC DNA]</scope>
    <source>
        <strain evidence="1 2">GAB14E</strain>
    </source>
</reference>
<evidence type="ECO:0000313" key="1">
    <source>
        <dbReference type="EMBL" id="KGJ93281.1"/>
    </source>
</evidence>
<name>A0A099KRX7_COLPS</name>
<dbReference type="EMBL" id="JQEC01000028">
    <property type="protein sequence ID" value="KGJ93281.1"/>
    <property type="molecule type" value="Genomic_DNA"/>
</dbReference>
<gene>
    <name evidence="1" type="ORF">GAB14E_2687</name>
</gene>
<dbReference type="PATRIC" id="fig|28229.3.peg.2312"/>
<dbReference type="PROSITE" id="PS51257">
    <property type="entry name" value="PROKAR_LIPOPROTEIN"/>
    <property type="match status" value="1"/>
</dbReference>
<organism evidence="1 2">
    <name type="scientific">Colwellia psychrerythraea</name>
    <name type="common">Vibrio psychroerythus</name>
    <dbReference type="NCBI Taxonomy" id="28229"/>
    <lineage>
        <taxon>Bacteria</taxon>
        <taxon>Pseudomonadati</taxon>
        <taxon>Pseudomonadota</taxon>
        <taxon>Gammaproteobacteria</taxon>
        <taxon>Alteromonadales</taxon>
        <taxon>Colwelliaceae</taxon>
        <taxon>Colwellia</taxon>
    </lineage>
</organism>
<accession>A0A099KRX7</accession>
<proteinExistence type="predicted"/>
<dbReference type="AlphaFoldDB" id="A0A099KRX7"/>
<evidence type="ECO:0000313" key="2">
    <source>
        <dbReference type="Proteomes" id="UP000029868"/>
    </source>
</evidence>
<evidence type="ECO:0008006" key="3">
    <source>
        <dbReference type="Google" id="ProtNLM"/>
    </source>
</evidence>
<dbReference type="RefSeq" id="WP_033082361.1">
    <property type="nucleotide sequence ID" value="NZ_JQEC01000028.1"/>
</dbReference>
<comment type="caution">
    <text evidence="1">The sequence shown here is derived from an EMBL/GenBank/DDBJ whole genome shotgun (WGS) entry which is preliminary data.</text>
</comment>
<sequence length="182" mass="20458">MRLLLITTFLFITGCSHIVINENYSALDSNNSWKVKYSAGKMHGSKSMPSLDKLENVFTSDSVNISVRAGYQKTEFIGPLLLPFIPIGDSGISGKLQVNIEFDCTDCDYQIKKLRLSANNETFYPVVKKVDSALSKSFLLSYSIEYVNLDNFQLHFSDLIDSVPTLNVFKKEGEWFMVSASL</sequence>
<protein>
    <recommendedName>
        <fullName evidence="3">Lipoprotein</fullName>
    </recommendedName>
</protein>